<reference evidence="2" key="1">
    <citation type="journal article" date="2014" name="Int. J. Syst. Evol. Microbiol.">
        <title>Complete genome sequence of Corynebacterium casei LMG S-19264T (=DSM 44701T), isolated from a smear-ripened cheese.</title>
        <authorList>
            <consortium name="US DOE Joint Genome Institute (JGI-PGF)"/>
            <person name="Walter F."/>
            <person name="Albersmeier A."/>
            <person name="Kalinowski J."/>
            <person name="Ruckert C."/>
        </authorList>
    </citation>
    <scope>NUCLEOTIDE SEQUENCE</scope>
    <source>
        <strain evidence="2">NBRC 110023</strain>
    </source>
</reference>
<keyword evidence="1" id="KW-0732">Signal</keyword>
<evidence type="ECO:0000256" key="1">
    <source>
        <dbReference type="SAM" id="SignalP"/>
    </source>
</evidence>
<feature type="signal peptide" evidence="1">
    <location>
        <begin position="1"/>
        <end position="18"/>
    </location>
</feature>
<gene>
    <name evidence="2" type="ORF">GCM10007852_08990</name>
</gene>
<accession>A0AA37WGC1</accession>
<evidence type="ECO:0000313" key="3">
    <source>
        <dbReference type="Proteomes" id="UP001156601"/>
    </source>
</evidence>
<sequence>MKKIIIFLLCCLPSFAKAVLIEVELVRQSIGVGVTAGTSVDFFLTTSITDSGGNAFSSATDATITIFSGSVIPSNPLDLSSPLDFVTLSSSGNVLGTVFRTNADLDPTSPLLDSGDTSFQTIVIPKDIVNSLLLSQLPHFRLTFSDPLTFSGFARLQIGGSYFYDDGTVAVNAPGSHAIMLVGLFCLALGRTYTKLKA</sequence>
<dbReference type="AlphaFoldDB" id="A0AA37WGC1"/>
<comment type="caution">
    <text evidence="2">The sequence shown here is derived from an EMBL/GenBank/DDBJ whole genome shotgun (WGS) entry which is preliminary data.</text>
</comment>
<name>A0AA37WGC1_9ALTE</name>
<organism evidence="2 3">
    <name type="scientific">Agaribacter marinus</name>
    <dbReference type="NCBI Taxonomy" id="1431249"/>
    <lineage>
        <taxon>Bacteria</taxon>
        <taxon>Pseudomonadati</taxon>
        <taxon>Pseudomonadota</taxon>
        <taxon>Gammaproteobacteria</taxon>
        <taxon>Alteromonadales</taxon>
        <taxon>Alteromonadaceae</taxon>
        <taxon>Agaribacter</taxon>
    </lineage>
</organism>
<proteinExistence type="predicted"/>
<dbReference type="EMBL" id="BSOT01000005">
    <property type="protein sequence ID" value="GLR69991.1"/>
    <property type="molecule type" value="Genomic_DNA"/>
</dbReference>
<feature type="chain" id="PRO_5041418272" description="PEP-CTERM protein-sorting domain-containing protein" evidence="1">
    <location>
        <begin position="19"/>
        <end position="198"/>
    </location>
</feature>
<keyword evidence="3" id="KW-1185">Reference proteome</keyword>
<reference evidence="2" key="2">
    <citation type="submission" date="2023-01" db="EMBL/GenBank/DDBJ databases">
        <title>Draft genome sequence of Agaribacter marinus strain NBRC 110023.</title>
        <authorList>
            <person name="Sun Q."/>
            <person name="Mori K."/>
        </authorList>
    </citation>
    <scope>NUCLEOTIDE SEQUENCE</scope>
    <source>
        <strain evidence="2">NBRC 110023</strain>
    </source>
</reference>
<evidence type="ECO:0000313" key="2">
    <source>
        <dbReference type="EMBL" id="GLR69991.1"/>
    </source>
</evidence>
<dbReference type="Proteomes" id="UP001156601">
    <property type="component" value="Unassembled WGS sequence"/>
</dbReference>
<protein>
    <recommendedName>
        <fullName evidence="4">PEP-CTERM protein-sorting domain-containing protein</fullName>
    </recommendedName>
</protein>
<evidence type="ECO:0008006" key="4">
    <source>
        <dbReference type="Google" id="ProtNLM"/>
    </source>
</evidence>
<dbReference type="RefSeq" id="WP_284216294.1">
    <property type="nucleotide sequence ID" value="NZ_BSOT01000005.1"/>
</dbReference>